<dbReference type="PROSITE" id="PS00716">
    <property type="entry name" value="SIGMA70_2"/>
    <property type="match status" value="1"/>
</dbReference>
<dbReference type="GO" id="GO:0006352">
    <property type="term" value="P:DNA-templated transcription initiation"/>
    <property type="evidence" value="ECO:0007669"/>
    <property type="project" value="InterPro"/>
</dbReference>
<protein>
    <submittedName>
        <fullName evidence="3">Transcriptional regulator</fullName>
    </submittedName>
</protein>
<keyword evidence="4" id="KW-1185">Reference proteome</keyword>
<feature type="domain" description="HTH cro/C1-type" evidence="2">
    <location>
        <begin position="44"/>
        <end position="95"/>
    </location>
</feature>
<comment type="caution">
    <text evidence="3">The sequence shown here is derived from an EMBL/GenBank/DDBJ whole genome shotgun (WGS) entry which is preliminary data.</text>
</comment>
<dbReference type="InterPro" id="IPR000943">
    <property type="entry name" value="RNA_pol_sigma70"/>
</dbReference>
<dbReference type="EMBL" id="JGYW01000001">
    <property type="protein sequence ID" value="KFI60081.1"/>
    <property type="molecule type" value="Genomic_DNA"/>
</dbReference>
<evidence type="ECO:0000259" key="2">
    <source>
        <dbReference type="PROSITE" id="PS50943"/>
    </source>
</evidence>
<dbReference type="PANTHER" id="PTHR46797">
    <property type="entry name" value="HTH-TYPE TRANSCRIPTIONAL REGULATOR"/>
    <property type="match status" value="1"/>
</dbReference>
<sequence length="97" mass="10726">MPTIPFSTIIDKECIAPPPPPPNAARFMDEEDKKMDAAVQLMLAREEAHLSQEELAKRSGVSRATVNRIERGRIMPLLNTLEKLAKAMGKTVKISLA</sequence>
<dbReference type="Proteomes" id="UP000029074">
    <property type="component" value="Unassembled WGS sequence"/>
</dbReference>
<dbReference type="AlphaFoldDB" id="A0A087AMT1"/>
<organism evidence="3 4">
    <name type="scientific">Bifidobacterium gallicum DSM 20093 = LMG 11596</name>
    <dbReference type="NCBI Taxonomy" id="561180"/>
    <lineage>
        <taxon>Bacteria</taxon>
        <taxon>Bacillati</taxon>
        <taxon>Actinomycetota</taxon>
        <taxon>Actinomycetes</taxon>
        <taxon>Bifidobacteriales</taxon>
        <taxon>Bifidobacteriaceae</taxon>
        <taxon>Bifidobacterium</taxon>
    </lineage>
</organism>
<evidence type="ECO:0000313" key="4">
    <source>
        <dbReference type="Proteomes" id="UP000029074"/>
    </source>
</evidence>
<dbReference type="InterPro" id="IPR001387">
    <property type="entry name" value="Cro/C1-type_HTH"/>
</dbReference>
<dbReference type="Gene3D" id="1.10.260.40">
    <property type="entry name" value="lambda repressor-like DNA-binding domains"/>
    <property type="match status" value="1"/>
</dbReference>
<dbReference type="GO" id="GO:0003677">
    <property type="term" value="F:DNA binding"/>
    <property type="evidence" value="ECO:0007669"/>
    <property type="project" value="UniProtKB-KW"/>
</dbReference>
<dbReference type="RefSeq" id="WP_044084343.1">
    <property type="nucleotide sequence ID" value="NZ_JGYW01000001.1"/>
</dbReference>
<dbReference type="InterPro" id="IPR050807">
    <property type="entry name" value="TransReg_Diox_bact_type"/>
</dbReference>
<reference evidence="3 4" key="1">
    <citation type="submission" date="2014-03" db="EMBL/GenBank/DDBJ databases">
        <title>Genomics of Bifidobacteria.</title>
        <authorList>
            <person name="Ventura M."/>
            <person name="Milani C."/>
            <person name="Lugli G.A."/>
        </authorList>
    </citation>
    <scope>NUCLEOTIDE SEQUENCE [LARGE SCALE GENOMIC DNA]</scope>
    <source>
        <strain evidence="3 4">LMG 11596</strain>
    </source>
</reference>
<dbReference type="PROSITE" id="PS50943">
    <property type="entry name" value="HTH_CROC1"/>
    <property type="match status" value="1"/>
</dbReference>
<dbReference type="InterPro" id="IPR010982">
    <property type="entry name" value="Lambda_DNA-bd_dom_sf"/>
</dbReference>
<proteinExistence type="predicted"/>
<name>A0A087AMT1_9BIFI</name>
<dbReference type="SMART" id="SM00530">
    <property type="entry name" value="HTH_XRE"/>
    <property type="match status" value="1"/>
</dbReference>
<dbReference type="SUPFAM" id="SSF47413">
    <property type="entry name" value="lambda repressor-like DNA-binding domains"/>
    <property type="match status" value="1"/>
</dbReference>
<dbReference type="GO" id="GO:0003700">
    <property type="term" value="F:DNA-binding transcription factor activity"/>
    <property type="evidence" value="ECO:0007669"/>
    <property type="project" value="InterPro"/>
</dbReference>
<accession>A0A087AMT1</accession>
<dbReference type="PANTHER" id="PTHR46797:SF1">
    <property type="entry name" value="METHYLPHOSPHONATE SYNTHASE"/>
    <property type="match status" value="1"/>
</dbReference>
<evidence type="ECO:0000256" key="1">
    <source>
        <dbReference type="ARBA" id="ARBA00023125"/>
    </source>
</evidence>
<keyword evidence="1" id="KW-0238">DNA-binding</keyword>
<dbReference type="GO" id="GO:0005829">
    <property type="term" value="C:cytosol"/>
    <property type="evidence" value="ECO:0007669"/>
    <property type="project" value="TreeGrafter"/>
</dbReference>
<evidence type="ECO:0000313" key="3">
    <source>
        <dbReference type="EMBL" id="KFI60081.1"/>
    </source>
</evidence>
<dbReference type="Pfam" id="PF01381">
    <property type="entry name" value="HTH_3"/>
    <property type="match status" value="1"/>
</dbReference>
<dbReference type="CDD" id="cd00093">
    <property type="entry name" value="HTH_XRE"/>
    <property type="match status" value="1"/>
</dbReference>
<gene>
    <name evidence="3" type="ORF">BGLCM_0101</name>
</gene>